<dbReference type="InterPro" id="IPR002446">
    <property type="entry name" value="Lipocalin_bac"/>
</dbReference>
<accession>A0ABT6JIW2</accession>
<comment type="subcellular location">
    <subcellularLocation>
        <location evidence="2">Cell outer membrane</location>
    </subcellularLocation>
</comment>
<dbReference type="Gene3D" id="2.40.128.20">
    <property type="match status" value="1"/>
</dbReference>
<evidence type="ECO:0000256" key="2">
    <source>
        <dbReference type="PIRNR" id="PIRNR036893"/>
    </source>
</evidence>
<organism evidence="4 5">
    <name type="scientific">Luteimonas rhizosphaericola</name>
    <dbReference type="NCBI Taxonomy" id="3042024"/>
    <lineage>
        <taxon>Bacteria</taxon>
        <taxon>Pseudomonadati</taxon>
        <taxon>Pseudomonadota</taxon>
        <taxon>Gammaproteobacteria</taxon>
        <taxon>Lysobacterales</taxon>
        <taxon>Lysobacteraceae</taxon>
        <taxon>Luteimonas</taxon>
    </lineage>
</organism>
<protein>
    <recommendedName>
        <fullName evidence="2">Outer membrane lipoprotein Blc</fullName>
    </recommendedName>
</protein>
<dbReference type="InterPro" id="IPR022272">
    <property type="entry name" value="Lipocalin_CS"/>
</dbReference>
<name>A0ABT6JIW2_9GAMM</name>
<dbReference type="SUPFAM" id="SSF50814">
    <property type="entry name" value="Lipocalins"/>
    <property type="match status" value="1"/>
</dbReference>
<dbReference type="PRINTS" id="PR01171">
    <property type="entry name" value="BCTLIPOCALIN"/>
</dbReference>
<evidence type="ECO:0000256" key="1">
    <source>
        <dbReference type="ARBA" id="ARBA00006889"/>
    </source>
</evidence>
<dbReference type="RefSeq" id="WP_280601339.1">
    <property type="nucleotide sequence ID" value="NZ_JARXRN010000021.1"/>
</dbReference>
<comment type="similarity">
    <text evidence="1 2">Belongs to the calycin superfamily. Lipocalin family.</text>
</comment>
<feature type="signal peptide" evidence="2">
    <location>
        <begin position="1"/>
        <end position="20"/>
    </location>
</feature>
<dbReference type="InterPro" id="IPR012674">
    <property type="entry name" value="Calycin"/>
</dbReference>
<dbReference type="EMBL" id="JARXRN010000021">
    <property type="protein sequence ID" value="MDH5830613.1"/>
    <property type="molecule type" value="Genomic_DNA"/>
</dbReference>
<comment type="subunit">
    <text evidence="2">Homodimer.</text>
</comment>
<dbReference type="Pfam" id="PF08212">
    <property type="entry name" value="Lipocalin_2"/>
    <property type="match status" value="1"/>
</dbReference>
<dbReference type="PROSITE" id="PS00213">
    <property type="entry name" value="LIPOCALIN"/>
    <property type="match status" value="1"/>
</dbReference>
<dbReference type="CDD" id="cd19438">
    <property type="entry name" value="lipocalin_Blc-like"/>
    <property type="match status" value="1"/>
</dbReference>
<dbReference type="InterPro" id="IPR022271">
    <property type="entry name" value="Lipocalin_ApoD"/>
</dbReference>
<evidence type="ECO:0000313" key="4">
    <source>
        <dbReference type="EMBL" id="MDH5830613.1"/>
    </source>
</evidence>
<comment type="function">
    <text evidence="2">Involved in the storage or transport of lipids necessary for membrane maintenance under stressful conditions. Displays a binding preference for lysophospholipids.</text>
</comment>
<comment type="caution">
    <text evidence="4">The sequence shown here is derived from an EMBL/GenBank/DDBJ whole genome shotgun (WGS) entry which is preliminary data.</text>
</comment>
<keyword evidence="5" id="KW-1185">Reference proteome</keyword>
<dbReference type="PANTHER" id="PTHR10612:SF34">
    <property type="entry name" value="APOLIPOPROTEIN D"/>
    <property type="match status" value="1"/>
</dbReference>
<keyword evidence="2" id="KW-0732">Signal</keyword>
<dbReference type="PANTHER" id="PTHR10612">
    <property type="entry name" value="APOLIPOPROTEIN D"/>
    <property type="match status" value="1"/>
</dbReference>
<sequence>MNATRWIVSGLALALLAACATRPPAIPPVAEVDVPRFMGDWYVIAHIPTRPERDAYDAVETYALRDDGRIQTTFRYRDGGFDAPVETMHPVGTVREHGNGAIWGMQFFWPIQAEYVIVDLDPDYQRTIVGRSKRDYVWFMARTPTVSDAQYEAALRRIGDLGYDVSKVRRVPQSGNPLPPAQNP</sequence>
<feature type="domain" description="Lipocalin/cytosolic fatty-acid binding" evidence="3">
    <location>
        <begin position="32"/>
        <end position="173"/>
    </location>
</feature>
<keyword evidence="2" id="KW-0446">Lipid-binding</keyword>
<dbReference type="InterPro" id="IPR047202">
    <property type="entry name" value="Lipocalin_Blc-like_dom"/>
</dbReference>
<keyword evidence="2" id="KW-0998">Cell outer membrane</keyword>
<reference evidence="4 5" key="1">
    <citation type="submission" date="2023-04" db="EMBL/GenBank/DDBJ databases">
        <title>Luteimonas sp. M1R5S18.</title>
        <authorList>
            <person name="Sun J.-Q."/>
        </authorList>
    </citation>
    <scope>NUCLEOTIDE SEQUENCE [LARGE SCALE GENOMIC DNA]</scope>
    <source>
        <strain evidence="4 5">M1R5S18</strain>
    </source>
</reference>
<evidence type="ECO:0000259" key="3">
    <source>
        <dbReference type="Pfam" id="PF08212"/>
    </source>
</evidence>
<proteinExistence type="inferred from homology"/>
<feature type="chain" id="PRO_5045015612" description="Outer membrane lipoprotein Blc" evidence="2">
    <location>
        <begin position="21"/>
        <end position="184"/>
    </location>
</feature>
<dbReference type="PIRSF" id="PIRSF036893">
    <property type="entry name" value="Lipocalin_ApoD"/>
    <property type="match status" value="1"/>
</dbReference>
<dbReference type="PROSITE" id="PS51257">
    <property type="entry name" value="PROKAR_LIPOPROTEIN"/>
    <property type="match status" value="1"/>
</dbReference>
<evidence type="ECO:0000313" key="5">
    <source>
        <dbReference type="Proteomes" id="UP001156831"/>
    </source>
</evidence>
<keyword evidence="2" id="KW-0449">Lipoprotein</keyword>
<dbReference type="Proteomes" id="UP001156831">
    <property type="component" value="Unassembled WGS sequence"/>
</dbReference>
<keyword evidence="2" id="KW-0472">Membrane</keyword>
<dbReference type="InterPro" id="IPR000566">
    <property type="entry name" value="Lipocln_cytosolic_FA-bd_dom"/>
</dbReference>
<gene>
    <name evidence="4" type="ORF">QFW80_08815</name>
</gene>